<dbReference type="SUPFAM" id="SSF54928">
    <property type="entry name" value="RNA-binding domain, RBD"/>
    <property type="match status" value="1"/>
</dbReference>
<dbReference type="PROSITE" id="PS50102">
    <property type="entry name" value="RRM"/>
    <property type="match status" value="1"/>
</dbReference>
<organism evidence="3 4">
    <name type="scientific">Prorocentrum cordatum</name>
    <dbReference type="NCBI Taxonomy" id="2364126"/>
    <lineage>
        <taxon>Eukaryota</taxon>
        <taxon>Sar</taxon>
        <taxon>Alveolata</taxon>
        <taxon>Dinophyceae</taxon>
        <taxon>Prorocentrales</taxon>
        <taxon>Prorocentraceae</taxon>
        <taxon>Prorocentrum</taxon>
    </lineage>
</organism>
<protein>
    <recommendedName>
        <fullName evidence="2">RRM domain-containing protein</fullName>
    </recommendedName>
</protein>
<gene>
    <name evidence="3" type="ORF">PCOR1329_LOCUS5625</name>
</gene>
<feature type="domain" description="RRM" evidence="2">
    <location>
        <begin position="1"/>
        <end position="67"/>
    </location>
</feature>
<evidence type="ECO:0000256" key="1">
    <source>
        <dbReference type="PROSITE-ProRule" id="PRU00176"/>
    </source>
</evidence>
<dbReference type="InterPro" id="IPR000504">
    <property type="entry name" value="RRM_dom"/>
</dbReference>
<proteinExistence type="predicted"/>
<evidence type="ECO:0000259" key="2">
    <source>
        <dbReference type="PROSITE" id="PS50102"/>
    </source>
</evidence>
<dbReference type="Proteomes" id="UP001189429">
    <property type="component" value="Unassembled WGS sequence"/>
</dbReference>
<evidence type="ECO:0000313" key="3">
    <source>
        <dbReference type="EMBL" id="CAK0796186.1"/>
    </source>
</evidence>
<dbReference type="EMBL" id="CAUYUJ010001489">
    <property type="protein sequence ID" value="CAK0796186.1"/>
    <property type="molecule type" value="Genomic_DNA"/>
</dbReference>
<dbReference type="InterPro" id="IPR035979">
    <property type="entry name" value="RBD_domain_sf"/>
</dbReference>
<evidence type="ECO:0000313" key="4">
    <source>
        <dbReference type="Proteomes" id="UP001189429"/>
    </source>
</evidence>
<keyword evidence="1" id="KW-0694">RNA-binding</keyword>
<dbReference type="InterPro" id="IPR012677">
    <property type="entry name" value="Nucleotide-bd_a/b_plait_sf"/>
</dbReference>
<name>A0ABN9PSP3_9DINO</name>
<keyword evidence="4" id="KW-1185">Reference proteome</keyword>
<sequence length="80" mass="9093">MTEDEVRQHLAYAGPITELQVPMNADQNRIAGYAFVRYTTGDGTQSCLQWDRTMYAGREFRVERAKNQAPPLAIMDRPAC</sequence>
<comment type="caution">
    <text evidence="3">The sequence shown here is derived from an EMBL/GenBank/DDBJ whole genome shotgun (WGS) entry which is preliminary data.</text>
</comment>
<accession>A0ABN9PSP3</accession>
<reference evidence="3" key="1">
    <citation type="submission" date="2023-10" db="EMBL/GenBank/DDBJ databases">
        <authorList>
            <person name="Chen Y."/>
            <person name="Shah S."/>
            <person name="Dougan E. K."/>
            <person name="Thang M."/>
            <person name="Chan C."/>
        </authorList>
    </citation>
    <scope>NUCLEOTIDE SEQUENCE [LARGE SCALE GENOMIC DNA]</scope>
</reference>
<dbReference type="Pfam" id="PF00076">
    <property type="entry name" value="RRM_1"/>
    <property type="match status" value="1"/>
</dbReference>
<dbReference type="Gene3D" id="3.30.70.330">
    <property type="match status" value="1"/>
</dbReference>